<dbReference type="AlphaFoldDB" id="A0A060R7S2"/>
<name>A0A060R7S2_9BACT</name>
<accession>A0A060R7S2</accession>
<dbReference type="InterPro" id="IPR015197">
    <property type="entry name" value="PngaseF_C"/>
</dbReference>
<dbReference type="SMART" id="SM01290">
    <property type="entry name" value="N-glycanase_N"/>
    <property type="match status" value="1"/>
</dbReference>
<gene>
    <name evidence="4" type="ORF">BN938_1257</name>
</gene>
<dbReference type="OrthoDB" id="6281169at2"/>
<dbReference type="KEGG" id="rbc:BN938_1257"/>
<dbReference type="GO" id="GO:0016715">
    <property type="term" value="F:oxidoreductase activity, acting on paired donors, with incorporation or reduction of molecular oxygen, reduced ascorbate as one donor, and incorporation of one atom of oxygen"/>
    <property type="evidence" value="ECO:0007669"/>
    <property type="project" value="InterPro"/>
</dbReference>
<keyword evidence="2" id="KW-0732">Signal</keyword>
<organism evidence="4 5">
    <name type="scientific">Mucinivorans hirudinis</name>
    <dbReference type="NCBI Taxonomy" id="1433126"/>
    <lineage>
        <taxon>Bacteria</taxon>
        <taxon>Pseudomonadati</taxon>
        <taxon>Bacteroidota</taxon>
        <taxon>Bacteroidia</taxon>
        <taxon>Bacteroidales</taxon>
        <taxon>Rikenellaceae</taxon>
        <taxon>Mucinivorans</taxon>
    </lineage>
</organism>
<dbReference type="Gene3D" id="2.60.120.230">
    <property type="match status" value="1"/>
</dbReference>
<dbReference type="SUPFAM" id="SSF49742">
    <property type="entry name" value="PHM/PNGase F"/>
    <property type="match status" value="1"/>
</dbReference>
<evidence type="ECO:0000313" key="5">
    <source>
        <dbReference type="Proteomes" id="UP000027616"/>
    </source>
</evidence>
<dbReference type="PATRIC" id="fig|1433126.3.peg.1248"/>
<dbReference type="InterPro" id="IPR015196">
    <property type="entry name" value="PngaseF_N"/>
</dbReference>
<feature type="signal peptide" evidence="2">
    <location>
        <begin position="1"/>
        <end position="23"/>
    </location>
</feature>
<dbReference type="Pfam" id="PF09112">
    <property type="entry name" value="N-glycanase_N"/>
    <property type="match status" value="1"/>
</dbReference>
<proteinExistence type="predicted"/>
<feature type="domain" description="Peptide-N-glycosidase F N-terminal" evidence="3">
    <location>
        <begin position="198"/>
        <end position="378"/>
    </location>
</feature>
<keyword evidence="1" id="KW-1015">Disulfide bond</keyword>
<dbReference type="InterPro" id="IPR008977">
    <property type="entry name" value="PHM/PNGase_F_dom_sf"/>
</dbReference>
<dbReference type="InterPro" id="IPR043022">
    <property type="entry name" value="PngaseF_N_sf"/>
</dbReference>
<evidence type="ECO:0000313" key="4">
    <source>
        <dbReference type="EMBL" id="CDN31350.1"/>
    </source>
</evidence>
<dbReference type="Proteomes" id="UP000027616">
    <property type="component" value="Chromosome I"/>
</dbReference>
<dbReference type="eggNOG" id="ENOG502Z825">
    <property type="taxonomic scope" value="Bacteria"/>
</dbReference>
<feature type="chain" id="PRO_5001585720" description="Peptide-N-glycosidase F N-terminal domain-containing protein" evidence="2">
    <location>
        <begin position="24"/>
        <end position="548"/>
    </location>
</feature>
<dbReference type="Pfam" id="PF22252">
    <property type="entry name" value="PNGase_F-II_N"/>
    <property type="match status" value="1"/>
</dbReference>
<dbReference type="STRING" id="1433126.BN938_1257"/>
<evidence type="ECO:0000256" key="2">
    <source>
        <dbReference type="SAM" id="SignalP"/>
    </source>
</evidence>
<sequence length="548" mass="61092">MKKLQLILLLLTTVADLTAQVRAAKVTGADVFYKNGAILKSVATQSLYYRPQQEGRRQSSTPQEFTYVDFAKMKYYQMTVVKGDTIAVEIPFEYDKNLTVTGSEKLNGWDCKVARTSVNSNSIEIWYTEYLDYKGTPMPAWGVPRGLVVKIIRNGNTMFEAERIDQTAFGKNLLPESFGKIVDEAEYRWAINNAGVQEIVIFNNDKIGFTGAVAPDNFDEEEKLYSVGGGTVILKKVKLPENTDRNSIFAEVSQYAVGDAYDRTGSIFVIPVGKEKSFLNAIQSLKNVPAFVSDSLTFPALISTANYDVPVELMRFFTTFGVRGYNHIKVKGQNWADSVIYKTDVTHLAPLLKGEAWIGAYIGNWDSRGHNLSLKLKYHPGGRANSQKVIIPLFNTLNILEQAGQSYPTFFDRDSLRVSFDITSDLRNVQMVYITTGHGGWGGGDEFNQKLNTIYLDSRKVFSFIPWREDCASYRNLNPASGNFNNGTSSSDLSRSNWCPGTVTNPVYIPIGDLKKGEHTVSVQIPLGKPEGGSFSYWCISGFLIGEK</sequence>
<protein>
    <recommendedName>
        <fullName evidence="3">Peptide-N-glycosidase F N-terminal domain-containing protein</fullName>
    </recommendedName>
</protein>
<dbReference type="HOGENOM" id="CLU_493279_0_0_10"/>
<dbReference type="Gene3D" id="2.60.120.1570">
    <property type="entry name" value="Peptide-N-glycosidase F, N-terminal domain"/>
    <property type="match status" value="1"/>
</dbReference>
<evidence type="ECO:0000256" key="1">
    <source>
        <dbReference type="ARBA" id="ARBA00023157"/>
    </source>
</evidence>
<reference evidence="4 5" key="1">
    <citation type="journal article" date="2015" name="Genome Announc.">
        <title>Complete Genome Sequence of the Novel Leech Symbiont Mucinivorans hirudinis M3T.</title>
        <authorList>
            <person name="Nelson M.C."/>
            <person name="Bomar L."/>
            <person name="Graf J."/>
        </authorList>
    </citation>
    <scope>NUCLEOTIDE SEQUENCE [LARGE SCALE GENOMIC DNA]</scope>
    <source>
        <strain evidence="5">M3</strain>
    </source>
</reference>
<keyword evidence="5" id="KW-1185">Reference proteome</keyword>
<dbReference type="Pfam" id="PF09113">
    <property type="entry name" value="N-glycanase_C"/>
    <property type="match status" value="1"/>
</dbReference>
<dbReference type="InterPro" id="IPR014784">
    <property type="entry name" value="Cu2_ascorb_mOase-like_C"/>
</dbReference>
<dbReference type="EMBL" id="HG934468">
    <property type="protein sequence ID" value="CDN31350.1"/>
    <property type="molecule type" value="Genomic_DNA"/>
</dbReference>
<evidence type="ECO:0000259" key="3">
    <source>
        <dbReference type="SMART" id="SM01290"/>
    </source>
</evidence>